<dbReference type="STRING" id="983506.L8WWY2"/>
<dbReference type="OMA" id="CELIHIQ"/>
<dbReference type="AlphaFoldDB" id="L8WWY2"/>
<feature type="domain" description="F-box" evidence="1">
    <location>
        <begin position="113"/>
        <end position="159"/>
    </location>
</feature>
<organism evidence="2 3">
    <name type="scientific">Thanatephorus cucumeris (strain AG1-IA)</name>
    <name type="common">Rice sheath blight fungus</name>
    <name type="synonym">Rhizoctonia solani</name>
    <dbReference type="NCBI Taxonomy" id="983506"/>
    <lineage>
        <taxon>Eukaryota</taxon>
        <taxon>Fungi</taxon>
        <taxon>Dikarya</taxon>
        <taxon>Basidiomycota</taxon>
        <taxon>Agaricomycotina</taxon>
        <taxon>Agaricomycetes</taxon>
        <taxon>Cantharellales</taxon>
        <taxon>Ceratobasidiaceae</taxon>
        <taxon>Rhizoctonia</taxon>
        <taxon>Rhizoctonia solani AG-1</taxon>
    </lineage>
</organism>
<dbReference type="OrthoDB" id="722566at2759"/>
<proteinExistence type="predicted"/>
<keyword evidence="3" id="KW-1185">Reference proteome</keyword>
<gene>
    <name evidence="2" type="ORF">AG1IA_04657</name>
</gene>
<dbReference type="Proteomes" id="UP000011668">
    <property type="component" value="Unassembled WGS sequence"/>
</dbReference>
<protein>
    <submittedName>
        <fullName evidence="2">F-box-like domain-containing protein</fullName>
    </submittedName>
</protein>
<evidence type="ECO:0000313" key="2">
    <source>
        <dbReference type="EMBL" id="ELU41322.1"/>
    </source>
</evidence>
<reference evidence="2 3" key="1">
    <citation type="journal article" date="2013" name="Nat. Commun.">
        <title>The evolution and pathogenic mechanisms of the rice sheath blight pathogen.</title>
        <authorList>
            <person name="Zheng A."/>
            <person name="Lin R."/>
            <person name="Xu L."/>
            <person name="Qin P."/>
            <person name="Tang C."/>
            <person name="Ai P."/>
            <person name="Zhang D."/>
            <person name="Liu Y."/>
            <person name="Sun Z."/>
            <person name="Feng H."/>
            <person name="Wang Y."/>
            <person name="Chen Y."/>
            <person name="Liang X."/>
            <person name="Fu R."/>
            <person name="Li Q."/>
            <person name="Zhang J."/>
            <person name="Yu X."/>
            <person name="Xie Z."/>
            <person name="Ding L."/>
            <person name="Guan P."/>
            <person name="Tang J."/>
            <person name="Liang Y."/>
            <person name="Wang S."/>
            <person name="Deng Q."/>
            <person name="Li S."/>
            <person name="Zhu J."/>
            <person name="Wang L."/>
            <person name="Liu H."/>
            <person name="Li P."/>
        </authorList>
    </citation>
    <scope>NUCLEOTIDE SEQUENCE [LARGE SCALE GENOMIC DNA]</scope>
    <source>
        <strain evidence="3">AG-1 IA</strain>
    </source>
</reference>
<evidence type="ECO:0000313" key="3">
    <source>
        <dbReference type="Proteomes" id="UP000011668"/>
    </source>
</evidence>
<dbReference type="Pfam" id="PF12014">
    <property type="entry name" value="Cyclin_D1_bind"/>
    <property type="match status" value="1"/>
</dbReference>
<dbReference type="InterPro" id="IPR001810">
    <property type="entry name" value="F-box_dom"/>
</dbReference>
<dbReference type="PROSITE" id="PS50181">
    <property type="entry name" value="FBOX"/>
    <property type="match status" value="1"/>
</dbReference>
<dbReference type="SMART" id="SM00256">
    <property type="entry name" value="FBOX"/>
    <property type="match status" value="1"/>
</dbReference>
<comment type="caution">
    <text evidence="2">The sequence shown here is derived from an EMBL/GenBank/DDBJ whole genome shotgun (WGS) entry which is preliminary data.</text>
</comment>
<accession>L8WWY2</accession>
<dbReference type="EMBL" id="AFRT01001082">
    <property type="protein sequence ID" value="ELU41322.1"/>
    <property type="molecule type" value="Genomic_DNA"/>
</dbReference>
<dbReference type="InterPro" id="IPR036047">
    <property type="entry name" value="F-box-like_dom_sf"/>
</dbReference>
<dbReference type="SUPFAM" id="SSF81383">
    <property type="entry name" value="F-box domain"/>
    <property type="match status" value="1"/>
</dbReference>
<dbReference type="Gene3D" id="1.20.1280.50">
    <property type="match status" value="1"/>
</dbReference>
<dbReference type="Pfam" id="PF12937">
    <property type="entry name" value="F-box-like"/>
    <property type="match status" value="1"/>
</dbReference>
<dbReference type="HOGENOM" id="CLU_457961_0_0_1"/>
<name>L8WWY2_THACA</name>
<sequence length="596" mass="67288">MGALWLQPMCILMRRCSSPNCLYWIQLVARAPRSSLSSEGACSILEPDQTAINNHVLLSHGPPYPRPSIAEGLAHATLHDFIAIQSVKAILAIISVRLLRARYAHTGRPDYLSRVMEYLPTEILTECLSYLEPHDLLRVLSVSKILRGAASHDTLWQPHCERIYNKGSHDVLGWRKAEKFNGFAYRLIWRRLALVEPYLGWWLSLDKHPNGSIIRIWVDNLTLMVSSVTPIVRLQDPNSQMSTLTDSMGYIFAATRRRGLRSPLCIEANYPYLEQRLTKQSIQWLNENPSKILHRAHRLQTFHTSNKLRVNIGPKSTHFKWPFCNSPSLVNAIKHGEVIYDEENYAIVESVPTLSYPAELASKLLVAIHSPFEESDCAPLIAGGTWAASYGDFRGCELIHIQVRKIDERDLNGQWGDEGNLADAVTPFAQDIQRLFMLSILPAPFFSSDDVQIGNTIIEAIKITGDTNVPRGVRTFVGFLDHKEVWSGPSENGDFVPRPSSHPWPLLPGSTIDIHNQVPADALPADISEMRTRDVPFRGTTIPGLMRVADTGFSDPKWASAVIHVVNRREIRVMLLEGHRVRTFYKVQQSMFKSMD</sequence>
<evidence type="ECO:0000259" key="1">
    <source>
        <dbReference type="PROSITE" id="PS50181"/>
    </source>
</evidence>